<dbReference type="Pfam" id="PF22005">
    <property type="entry name" value="WWE_1"/>
    <property type="match status" value="1"/>
</dbReference>
<dbReference type="InterPro" id="IPR057049">
    <property type="entry name" value="PARP14_KH_8"/>
</dbReference>
<dbReference type="GO" id="GO:0003723">
    <property type="term" value="F:RNA binding"/>
    <property type="evidence" value="ECO:0007669"/>
    <property type="project" value="InterPro"/>
</dbReference>
<sequence length="690" mass="76820">MHVWYILQIIEGIVEDCLNRAEDQGLTSISFPAIGTGNLGFPKDLVASVMMEAVSKFNKEPRCLKTVVIVLYPKDQETIQVFTDALNKQLPKTTKVPAPTQSKSSLFSKVTSASGLHEITIGHVRVQVVLGDITKETTDVIVNSSNESFSLKSGVSKAILDAAGPTVENECKNLGGQPNTGMILTTPGNLMCKKILHLPGRRNPQDIQDTMKAALVLVEQNQYTSISFPALGTGQGNAQAGKVADAMLDAVVDMVSQSASGCLKEVRIIIFQQAMMKDFHSRMEKKEVTCISAFFTGGGSEAKQQKHNDFPYEDRQIEPAHFHICGSSQAEVNKAKTWIKDLISKEHTNNSIKDRAILSLSDADIQRIMDIQNTMNVRVQIESNDACINIEGLTKNVLKANTEIQEMLKRVRDKEEIEKILETVDWQYQLQGLQFQTFDDNSKFLLEQAHHNKQNCVDVDIQGRLHTVNLQNGTATDNQGNSIDIKRHDLLKDVVNLPKQWETMPSGISCQSFTVLPESPEYNEVLQLFKATVPQNVIKIERVQNPVLWKSLQLKKAEMEARNGHQNNEKRLFHGASSTSIQDINQYGFNRSYAGKNAAYYGNGTYFAINANYSAHDTYSKPDAQGQKCVYLCRVLTGDFTTGTQGMVVPPTKASSALQYDSVVNDINSIQMFVIFHDTHAYPEYLITFK</sequence>
<evidence type="ECO:0000313" key="10">
    <source>
        <dbReference type="Ensembl" id="ENSGMOP00000032139.1"/>
    </source>
</evidence>
<organism evidence="10 11">
    <name type="scientific">Gadus morhua</name>
    <name type="common">Atlantic cod</name>
    <dbReference type="NCBI Taxonomy" id="8049"/>
    <lineage>
        <taxon>Eukaryota</taxon>
        <taxon>Metazoa</taxon>
        <taxon>Chordata</taxon>
        <taxon>Craniata</taxon>
        <taxon>Vertebrata</taxon>
        <taxon>Euteleostomi</taxon>
        <taxon>Actinopterygii</taxon>
        <taxon>Neopterygii</taxon>
        <taxon>Teleostei</taxon>
        <taxon>Neoteleostei</taxon>
        <taxon>Acanthomorphata</taxon>
        <taxon>Zeiogadaria</taxon>
        <taxon>Gadariae</taxon>
        <taxon>Gadiformes</taxon>
        <taxon>Gadoidei</taxon>
        <taxon>Gadidae</taxon>
        <taxon>Gadus</taxon>
    </lineage>
</organism>
<accession>A0A8C5AHW7</accession>
<dbReference type="PROSITE" id="PS51059">
    <property type="entry name" value="PARP_CATALYTIC"/>
    <property type="match status" value="1"/>
</dbReference>
<dbReference type="GO" id="GO:1990404">
    <property type="term" value="F:NAD+-protein mono-ADP-ribosyltransferase activity"/>
    <property type="evidence" value="ECO:0007669"/>
    <property type="project" value="TreeGrafter"/>
</dbReference>
<dbReference type="SUPFAM" id="SSF52949">
    <property type="entry name" value="Macro domain-like"/>
    <property type="match status" value="2"/>
</dbReference>
<evidence type="ECO:0000256" key="3">
    <source>
        <dbReference type="ARBA" id="ARBA00022679"/>
    </source>
</evidence>
<evidence type="ECO:0000256" key="5">
    <source>
        <dbReference type="ARBA" id="ARBA00023242"/>
    </source>
</evidence>
<dbReference type="InterPro" id="IPR052056">
    <property type="entry name" value="Mono-ARTD/PARP"/>
</dbReference>
<dbReference type="AlphaFoldDB" id="A0A8C5AHW7"/>
<comment type="subcellular location">
    <subcellularLocation>
        <location evidence="1">Nucleus</location>
    </subcellularLocation>
</comment>
<dbReference type="GO" id="GO:0010629">
    <property type="term" value="P:negative regulation of gene expression"/>
    <property type="evidence" value="ECO:0007669"/>
    <property type="project" value="TreeGrafter"/>
</dbReference>
<evidence type="ECO:0000259" key="9">
    <source>
        <dbReference type="PROSITE" id="PS51154"/>
    </source>
</evidence>
<dbReference type="InterPro" id="IPR054596">
    <property type="entry name" value="PARP14_WWE"/>
</dbReference>
<keyword evidence="2 7" id="KW-0328">Glycosyltransferase</keyword>
<dbReference type="SUPFAM" id="SSF56399">
    <property type="entry name" value="ADP-ribosylation"/>
    <property type="match status" value="1"/>
</dbReference>
<dbReference type="PANTHER" id="PTHR14453">
    <property type="entry name" value="PARP/ZINC FINGER CCCH TYPE DOMAIN CONTAINING PROTEIN"/>
    <property type="match status" value="1"/>
</dbReference>
<reference evidence="10" key="2">
    <citation type="submission" date="2025-09" db="UniProtKB">
        <authorList>
            <consortium name="Ensembl"/>
        </authorList>
    </citation>
    <scope>IDENTIFICATION</scope>
</reference>
<dbReference type="EC" id="2.4.2.-" evidence="7"/>
<feature type="domain" description="Macro" evidence="9">
    <location>
        <begin position="1"/>
        <end position="90"/>
    </location>
</feature>
<comment type="similarity">
    <text evidence="6">Belongs to the ARTD/PARP family.</text>
</comment>
<dbReference type="OMA" id="NDDEGCQ"/>
<feature type="domain" description="PARP catalytic" evidence="8">
    <location>
        <begin position="497"/>
        <end position="690"/>
    </location>
</feature>
<dbReference type="GO" id="GO:0005634">
    <property type="term" value="C:nucleus"/>
    <property type="evidence" value="ECO:0007669"/>
    <property type="project" value="UniProtKB-SubCell"/>
</dbReference>
<proteinExistence type="inferred from homology"/>
<dbReference type="GO" id="GO:0003714">
    <property type="term" value="F:transcription corepressor activity"/>
    <property type="evidence" value="ECO:0007669"/>
    <property type="project" value="TreeGrafter"/>
</dbReference>
<dbReference type="Ensembl" id="ENSGMOT00000034338.1">
    <property type="protein sequence ID" value="ENSGMOP00000032139.1"/>
    <property type="gene ID" value="ENSGMOG00000031533.1"/>
</dbReference>
<feature type="domain" description="Macro" evidence="9">
    <location>
        <begin position="113"/>
        <end position="287"/>
    </location>
</feature>
<dbReference type="InterPro" id="IPR043472">
    <property type="entry name" value="Macro_dom-like"/>
</dbReference>
<dbReference type="CDD" id="cd01439">
    <property type="entry name" value="TCCD_inducible_PARP_like"/>
    <property type="match status" value="1"/>
</dbReference>
<protein>
    <recommendedName>
        <fullName evidence="7">Poly [ADP-ribose] polymerase</fullName>
        <shortName evidence="7">PARP</shortName>
        <ecNumber evidence="7">2.4.2.-</ecNumber>
    </recommendedName>
</protein>
<evidence type="ECO:0000313" key="11">
    <source>
        <dbReference type="Proteomes" id="UP000694546"/>
    </source>
</evidence>
<evidence type="ECO:0000256" key="1">
    <source>
        <dbReference type="ARBA" id="ARBA00004123"/>
    </source>
</evidence>
<keyword evidence="11" id="KW-1185">Reference proteome</keyword>
<name>A0A8C5AHW7_GADMO</name>
<dbReference type="GO" id="GO:0070212">
    <property type="term" value="P:protein poly-ADP-ribosylation"/>
    <property type="evidence" value="ECO:0007669"/>
    <property type="project" value="TreeGrafter"/>
</dbReference>
<dbReference type="GeneTree" id="ENSGT00940000154311"/>
<dbReference type="PANTHER" id="PTHR14453:SF89">
    <property type="entry name" value="PROTEIN MONO-ADP-RIBOSYLTRANSFERASE PARP14"/>
    <property type="match status" value="1"/>
</dbReference>
<evidence type="ECO:0000256" key="7">
    <source>
        <dbReference type="RuleBase" id="RU362114"/>
    </source>
</evidence>
<dbReference type="Pfam" id="PF01661">
    <property type="entry name" value="Macro"/>
    <property type="match status" value="2"/>
</dbReference>
<dbReference type="GO" id="GO:0005737">
    <property type="term" value="C:cytoplasm"/>
    <property type="evidence" value="ECO:0007669"/>
    <property type="project" value="TreeGrafter"/>
</dbReference>
<dbReference type="PROSITE" id="PS51154">
    <property type="entry name" value="MACRO"/>
    <property type="match status" value="2"/>
</dbReference>
<dbReference type="Pfam" id="PF23254">
    <property type="entry name" value="KH_PARP14_8"/>
    <property type="match status" value="1"/>
</dbReference>
<dbReference type="InterPro" id="IPR002589">
    <property type="entry name" value="Macro_dom"/>
</dbReference>
<keyword evidence="4 7" id="KW-0520">NAD</keyword>
<evidence type="ECO:0000256" key="6">
    <source>
        <dbReference type="ARBA" id="ARBA00024347"/>
    </source>
</evidence>
<dbReference type="Gene3D" id="3.30.720.50">
    <property type="match status" value="1"/>
</dbReference>
<keyword evidence="3 7" id="KW-0808">Transferase</keyword>
<evidence type="ECO:0000259" key="8">
    <source>
        <dbReference type="PROSITE" id="PS51059"/>
    </source>
</evidence>
<dbReference type="Gene3D" id="3.90.228.10">
    <property type="match status" value="1"/>
</dbReference>
<dbReference type="SMART" id="SM00506">
    <property type="entry name" value="A1pp"/>
    <property type="match status" value="1"/>
</dbReference>
<dbReference type="SUPFAM" id="SSF117839">
    <property type="entry name" value="WWE domain"/>
    <property type="match status" value="1"/>
</dbReference>
<keyword evidence="5" id="KW-0539">Nucleus</keyword>
<evidence type="ECO:0000256" key="2">
    <source>
        <dbReference type="ARBA" id="ARBA00022676"/>
    </source>
</evidence>
<dbReference type="Gene3D" id="3.40.220.10">
    <property type="entry name" value="Leucine Aminopeptidase, subunit E, domain 1"/>
    <property type="match status" value="2"/>
</dbReference>
<reference evidence="10" key="1">
    <citation type="submission" date="2025-08" db="UniProtKB">
        <authorList>
            <consortium name="Ensembl"/>
        </authorList>
    </citation>
    <scope>IDENTIFICATION</scope>
</reference>
<dbReference type="GO" id="GO:0003950">
    <property type="term" value="F:NAD+ poly-ADP-ribosyltransferase activity"/>
    <property type="evidence" value="ECO:0007669"/>
    <property type="project" value="UniProtKB-UniRule"/>
</dbReference>
<evidence type="ECO:0000256" key="4">
    <source>
        <dbReference type="ARBA" id="ARBA00023027"/>
    </source>
</evidence>
<dbReference type="CDD" id="cd02903">
    <property type="entry name" value="Macro_BAL-like"/>
    <property type="match status" value="1"/>
</dbReference>
<dbReference type="InterPro" id="IPR012317">
    <property type="entry name" value="Poly(ADP-ribose)pol_cat_dom"/>
</dbReference>
<dbReference type="InterPro" id="IPR037197">
    <property type="entry name" value="WWE_dom_sf"/>
</dbReference>
<dbReference type="Pfam" id="PF00644">
    <property type="entry name" value="PARP"/>
    <property type="match status" value="1"/>
</dbReference>
<dbReference type="Proteomes" id="UP000694546">
    <property type="component" value="Chromosome 20"/>
</dbReference>